<dbReference type="InterPro" id="IPR027413">
    <property type="entry name" value="GROEL-like_equatorial_sf"/>
</dbReference>
<dbReference type="Gene3D" id="1.10.560.10">
    <property type="entry name" value="GroEL-like equatorial domain"/>
    <property type="match status" value="1"/>
</dbReference>
<dbReference type="InterPro" id="IPR017998">
    <property type="entry name" value="Chaperone_TCP-1"/>
</dbReference>
<dbReference type="NCBIfam" id="NF041083">
    <property type="entry name" value="thermosome_beta"/>
    <property type="match status" value="1"/>
</dbReference>
<sequence length="518" mass="53870">MQQPLYILAEGSQRTRGGDAQTSNIAAGRAVAGAVRTTLGPRGMDKMLVDSSGNVVITNDGATILTEMDIEHPAAQMLVEVAESQEDEVGDGTTTAAVLAGELLARAEDLLENDVHPTAIVEGYYEALRLGLDAVAGMVADGEVDEDVLLAVAESAMTGKGTGDVTADRLAELVVDAVTQVATDDRIDRDDIRTFTRTGASAAATELVHGVLLEEGPANDNMPRLVEDASVAVLDTKLDVRTGEIDSEYTITSVDQLDEALSAEDAERRSIASALADAGVDVVVCSKKIEDRVAAHLADEGILAFSNVKSAEARAFARATGATRLGTVADIEASDLGTAHEVRVEKVGEDDVAFVEGDEGSRTVTLFVRGGTEHVVDELERALEDAIGVVTAAYEDGAVVPGAGATEIAIADHVRSGANAVTGRKQLAVEAFADAVETLPRTLAENVGMDPIDALVELRATFDRDGVAGVIADGQSGRVGDPAEANVYDPAAVKREALESATEAATMILRIDDVIAAN</sequence>
<dbReference type="SUPFAM" id="SSF48592">
    <property type="entry name" value="GroEL equatorial domain-like"/>
    <property type="match status" value="1"/>
</dbReference>
<dbReference type="PROSITE" id="PS00751">
    <property type="entry name" value="TCP1_2"/>
    <property type="match status" value="1"/>
</dbReference>
<keyword evidence="4 5" id="KW-0143">Chaperone</keyword>
<dbReference type="GO" id="GO:0140662">
    <property type="term" value="F:ATP-dependent protein folding chaperone"/>
    <property type="evidence" value="ECO:0007669"/>
    <property type="project" value="InterPro"/>
</dbReference>
<dbReference type="Pfam" id="PF00118">
    <property type="entry name" value="Cpn60_TCP1"/>
    <property type="match status" value="1"/>
</dbReference>
<evidence type="ECO:0000256" key="5">
    <source>
        <dbReference type="RuleBase" id="RU004187"/>
    </source>
</evidence>
<dbReference type="PANTHER" id="PTHR11353">
    <property type="entry name" value="CHAPERONIN"/>
    <property type="match status" value="1"/>
</dbReference>
<dbReference type="OrthoDB" id="9362at2157"/>
<keyword evidence="3 5" id="KW-0067">ATP-binding</keyword>
<keyword evidence="2 5" id="KW-0547">Nucleotide-binding</keyword>
<dbReference type="InterPro" id="IPR002194">
    <property type="entry name" value="Chaperonin_TCP-1_CS"/>
</dbReference>
<evidence type="ECO:0000313" key="6">
    <source>
        <dbReference type="EMBL" id="QLG26210.1"/>
    </source>
</evidence>
<dbReference type="GO" id="GO:0051082">
    <property type="term" value="F:unfolded protein binding"/>
    <property type="evidence" value="ECO:0007669"/>
    <property type="project" value="InterPro"/>
</dbReference>
<dbReference type="EMBL" id="CP058529">
    <property type="protein sequence ID" value="QLG26210.1"/>
    <property type="molecule type" value="Genomic_DNA"/>
</dbReference>
<dbReference type="GO" id="GO:0016887">
    <property type="term" value="F:ATP hydrolysis activity"/>
    <property type="evidence" value="ECO:0007669"/>
    <property type="project" value="InterPro"/>
</dbReference>
<dbReference type="InterPro" id="IPR027409">
    <property type="entry name" value="GroEL-like_apical_dom_sf"/>
</dbReference>
<dbReference type="NCBIfam" id="NF041082">
    <property type="entry name" value="thermosome_alpha"/>
    <property type="match status" value="1"/>
</dbReference>
<dbReference type="SUPFAM" id="SSF54849">
    <property type="entry name" value="GroEL-intermediate domain like"/>
    <property type="match status" value="1"/>
</dbReference>
<accession>A0A7D5GDJ1</accession>
<gene>
    <name evidence="6" type="ORF">HUG10_01045</name>
</gene>
<dbReference type="GO" id="GO:0005524">
    <property type="term" value="F:ATP binding"/>
    <property type="evidence" value="ECO:0007669"/>
    <property type="project" value="UniProtKB-KW"/>
</dbReference>
<dbReference type="Gene3D" id="3.30.260.10">
    <property type="entry name" value="TCP-1-like chaperonin intermediate domain"/>
    <property type="match status" value="1"/>
</dbReference>
<dbReference type="PROSITE" id="PS00750">
    <property type="entry name" value="TCP1_1"/>
    <property type="match status" value="1"/>
</dbReference>
<proteinExistence type="inferred from homology"/>
<evidence type="ECO:0000256" key="2">
    <source>
        <dbReference type="ARBA" id="ARBA00022741"/>
    </source>
</evidence>
<dbReference type="Gene3D" id="3.50.7.10">
    <property type="entry name" value="GroEL"/>
    <property type="match status" value="1"/>
</dbReference>
<dbReference type="KEGG" id="halg:HUG10_01045"/>
<dbReference type="GeneID" id="56027376"/>
<dbReference type="Proteomes" id="UP000509750">
    <property type="component" value="Chromosome"/>
</dbReference>
<dbReference type="PROSITE" id="PS00995">
    <property type="entry name" value="TCP1_3"/>
    <property type="match status" value="1"/>
</dbReference>
<dbReference type="AlphaFoldDB" id="A0A7D5GDJ1"/>
<dbReference type="SUPFAM" id="SSF52029">
    <property type="entry name" value="GroEL apical domain-like"/>
    <property type="match status" value="1"/>
</dbReference>
<reference evidence="6 7" key="1">
    <citation type="submission" date="2020-07" db="EMBL/GenBank/DDBJ databases">
        <title>Gai3-2, isolated from salt lake.</title>
        <authorList>
            <person name="Cui H."/>
            <person name="Shi X."/>
        </authorList>
    </citation>
    <scope>NUCLEOTIDE SEQUENCE [LARGE SCALE GENOMIC DNA]</scope>
    <source>
        <strain evidence="6 7">Gai3-2</strain>
    </source>
</reference>
<evidence type="ECO:0000256" key="4">
    <source>
        <dbReference type="ARBA" id="ARBA00023186"/>
    </source>
</evidence>
<dbReference type="InterPro" id="IPR053374">
    <property type="entry name" value="TCP-1_chaperonin"/>
</dbReference>
<protein>
    <submittedName>
        <fullName evidence="6">Thermosome subunit</fullName>
    </submittedName>
</protein>
<comment type="similarity">
    <text evidence="1 5">Belongs to the TCP-1 chaperonin family.</text>
</comment>
<evidence type="ECO:0000313" key="7">
    <source>
        <dbReference type="Proteomes" id="UP000509750"/>
    </source>
</evidence>
<evidence type="ECO:0000256" key="3">
    <source>
        <dbReference type="ARBA" id="ARBA00022840"/>
    </source>
</evidence>
<organism evidence="6 7">
    <name type="scientific">Halorarum halophilum</name>
    <dbReference type="NCBI Taxonomy" id="2743090"/>
    <lineage>
        <taxon>Archaea</taxon>
        <taxon>Methanobacteriati</taxon>
        <taxon>Methanobacteriota</taxon>
        <taxon>Stenosarchaea group</taxon>
        <taxon>Halobacteria</taxon>
        <taxon>Halobacteriales</taxon>
        <taxon>Haloferacaceae</taxon>
        <taxon>Halorarum</taxon>
    </lineage>
</organism>
<name>A0A7D5GDJ1_9EURY</name>
<dbReference type="InterPro" id="IPR002423">
    <property type="entry name" value="Cpn60/GroEL/TCP-1"/>
</dbReference>
<keyword evidence="7" id="KW-1185">Reference proteome</keyword>
<dbReference type="InterPro" id="IPR027410">
    <property type="entry name" value="TCP-1-like_intermed_sf"/>
</dbReference>
<dbReference type="InterPro" id="IPR054827">
    <property type="entry name" value="thermosome_alpha"/>
</dbReference>
<evidence type="ECO:0000256" key="1">
    <source>
        <dbReference type="ARBA" id="ARBA00008020"/>
    </source>
</evidence>
<dbReference type="PRINTS" id="PR00304">
    <property type="entry name" value="TCOMPLEXTCP1"/>
</dbReference>
<dbReference type="RefSeq" id="WP_179167785.1">
    <property type="nucleotide sequence ID" value="NZ_CP058529.1"/>
</dbReference>